<feature type="compositionally biased region" description="Polar residues" evidence="1">
    <location>
        <begin position="1"/>
        <end position="14"/>
    </location>
</feature>
<dbReference type="Proteomes" id="UP000054564">
    <property type="component" value="Unassembled WGS sequence"/>
</dbReference>
<comment type="caution">
    <text evidence="2">The sequence shown here is derived from an EMBL/GenBank/DDBJ whole genome shotgun (WGS) entry which is preliminary data.</text>
</comment>
<keyword evidence="3" id="KW-1185">Reference proteome</keyword>
<evidence type="ECO:0000313" key="3">
    <source>
        <dbReference type="Proteomes" id="UP000054564"/>
    </source>
</evidence>
<organism evidence="2 3">
    <name type="scientific">Puccinia striiformis f. sp. tritici PST-78</name>
    <dbReference type="NCBI Taxonomy" id="1165861"/>
    <lineage>
        <taxon>Eukaryota</taxon>
        <taxon>Fungi</taxon>
        <taxon>Dikarya</taxon>
        <taxon>Basidiomycota</taxon>
        <taxon>Pucciniomycotina</taxon>
        <taxon>Pucciniomycetes</taxon>
        <taxon>Pucciniales</taxon>
        <taxon>Pucciniaceae</taxon>
        <taxon>Puccinia</taxon>
    </lineage>
</organism>
<feature type="region of interest" description="Disordered" evidence="1">
    <location>
        <begin position="1"/>
        <end position="21"/>
    </location>
</feature>
<accession>A0A0L0UYW0</accession>
<name>A0A0L0UYW0_9BASI</name>
<sequence>MESTWAPSKGSSPPVNLAKHKKQKGTEGILIVVTSNNKAVFTLDLLEIKQKSVNGHINGVTGQDWIRINYVIDDHPMTYKRDNGKEYNSSNILHVSNNITIINSNQNTSRYRNSLDSSSTSSEPESPAADPLIPDDQIALHQISADNPRTKRKNTTIKTPTSISANLPAPNDGDVDWDGPEEVILISALIKDAWAQPPGAPPPKGSWIPISKSFNVPGGIHPTPYQCERYHGRMRTSFKETGYLMIHHNGQWNNSINQVILQPRQWSLVMCQPEPHNNNLEKWKTKSIAAFLLMLLLNPIINVSHTNSENRFEEIQLLEPMSKTEQLAKIKMEAVRQFDLDGGVPEVQRVEALGLLLANVSLT</sequence>
<evidence type="ECO:0000313" key="2">
    <source>
        <dbReference type="EMBL" id="KNE92096.1"/>
    </source>
</evidence>
<reference evidence="3" key="1">
    <citation type="submission" date="2014-03" db="EMBL/GenBank/DDBJ databases">
        <title>The Genome Sequence of Puccinia striiformis f. sp. tritici PST-78.</title>
        <authorList>
            <consortium name="The Broad Institute Genome Sequencing Platform"/>
            <person name="Cuomo C."/>
            <person name="Hulbert S."/>
            <person name="Chen X."/>
            <person name="Walker B."/>
            <person name="Young S.K."/>
            <person name="Zeng Q."/>
            <person name="Gargeya S."/>
            <person name="Fitzgerald M."/>
            <person name="Haas B."/>
            <person name="Abouelleil A."/>
            <person name="Alvarado L."/>
            <person name="Arachchi H.M."/>
            <person name="Berlin A.M."/>
            <person name="Chapman S.B."/>
            <person name="Goldberg J."/>
            <person name="Griggs A."/>
            <person name="Gujja S."/>
            <person name="Hansen M."/>
            <person name="Howarth C."/>
            <person name="Imamovic A."/>
            <person name="Larimer J."/>
            <person name="McCowan C."/>
            <person name="Montmayeur A."/>
            <person name="Murphy C."/>
            <person name="Neiman D."/>
            <person name="Pearson M."/>
            <person name="Priest M."/>
            <person name="Roberts A."/>
            <person name="Saif S."/>
            <person name="Shea T."/>
            <person name="Sisk P."/>
            <person name="Sykes S."/>
            <person name="Wortman J."/>
            <person name="Nusbaum C."/>
            <person name="Birren B."/>
        </authorList>
    </citation>
    <scope>NUCLEOTIDE SEQUENCE [LARGE SCALE GENOMIC DNA]</scope>
    <source>
        <strain evidence="3">race PST-78</strain>
    </source>
</reference>
<evidence type="ECO:0000256" key="1">
    <source>
        <dbReference type="SAM" id="MobiDB-lite"/>
    </source>
</evidence>
<proteinExistence type="predicted"/>
<protein>
    <submittedName>
        <fullName evidence="2">Uncharacterized protein</fullName>
    </submittedName>
</protein>
<feature type="region of interest" description="Disordered" evidence="1">
    <location>
        <begin position="109"/>
        <end position="132"/>
    </location>
</feature>
<gene>
    <name evidence="2" type="ORF">PSTG_14528</name>
</gene>
<dbReference type="EMBL" id="AJIL01000176">
    <property type="protein sequence ID" value="KNE92096.1"/>
    <property type="molecule type" value="Genomic_DNA"/>
</dbReference>
<dbReference type="AlphaFoldDB" id="A0A0L0UYW0"/>